<dbReference type="RefSeq" id="WP_088076666.1">
    <property type="nucleotide sequence ID" value="NZ_JAHQCR010000036.1"/>
</dbReference>
<evidence type="ECO:0000313" key="1">
    <source>
        <dbReference type="EMBL" id="MBU9721601.1"/>
    </source>
</evidence>
<dbReference type="Proteomes" id="UP000790580">
    <property type="component" value="Unassembled WGS sequence"/>
</dbReference>
<evidence type="ECO:0000313" key="2">
    <source>
        <dbReference type="Proteomes" id="UP000790580"/>
    </source>
</evidence>
<protein>
    <submittedName>
        <fullName evidence="1">Uncharacterized protein</fullName>
    </submittedName>
</protein>
<gene>
    <name evidence="1" type="ORF">KS407_09100</name>
</gene>
<sequence length="106" mass="12439">MQKEYKLLNYECGKFMFEGVLLDSSTFDMGTNEPKAKETIILNLYKTSDAHFVLERRILIDSELKDVSFLRTASSSKILLRASHVLGRHKSEYVKRVNRLLRKKYH</sequence>
<keyword evidence="2" id="KW-1185">Reference proteome</keyword>
<reference evidence="1 2" key="1">
    <citation type="submission" date="2021-06" db="EMBL/GenBank/DDBJ databases">
        <title>Bacillus sp. RD4P76, an endophyte from a halophyte.</title>
        <authorList>
            <person name="Sun J.-Q."/>
        </authorList>
    </citation>
    <scope>NUCLEOTIDE SEQUENCE [LARGE SCALE GENOMIC DNA]</scope>
    <source>
        <strain evidence="1 2">JCM 17098</strain>
    </source>
</reference>
<proteinExistence type="predicted"/>
<name>A0ABS6JSQ7_9BACI</name>
<dbReference type="EMBL" id="JAHQCR010000036">
    <property type="protein sequence ID" value="MBU9721601.1"/>
    <property type="molecule type" value="Genomic_DNA"/>
</dbReference>
<comment type="caution">
    <text evidence="1">The sequence shown here is derived from an EMBL/GenBank/DDBJ whole genome shotgun (WGS) entry which is preliminary data.</text>
</comment>
<accession>A0ABS6JSQ7</accession>
<organism evidence="1 2">
    <name type="scientific">Evansella alkalicola</name>
    <dbReference type="NCBI Taxonomy" id="745819"/>
    <lineage>
        <taxon>Bacteria</taxon>
        <taxon>Bacillati</taxon>
        <taxon>Bacillota</taxon>
        <taxon>Bacilli</taxon>
        <taxon>Bacillales</taxon>
        <taxon>Bacillaceae</taxon>
        <taxon>Evansella</taxon>
    </lineage>
</organism>